<dbReference type="RefSeq" id="WP_088252466.1">
    <property type="nucleotide sequence ID" value="NZ_NIDE01000001.1"/>
</dbReference>
<keyword evidence="2" id="KW-1185">Reference proteome</keyword>
<organism evidence="1 2">
    <name type="scientific">Fimbriiglobus ruber</name>
    <dbReference type="NCBI Taxonomy" id="1908690"/>
    <lineage>
        <taxon>Bacteria</taxon>
        <taxon>Pseudomonadati</taxon>
        <taxon>Planctomycetota</taxon>
        <taxon>Planctomycetia</taxon>
        <taxon>Gemmatales</taxon>
        <taxon>Gemmataceae</taxon>
        <taxon>Fimbriiglobus</taxon>
    </lineage>
</organism>
<sequence length="89" mass="9504">MPTLTIEYQTDAERMAFEQAIACVQNLNQLAQTAEHGTVLAVCEQLALSGGRQLLRETLAAALQTRADTTDAQKKFPATAARGGIPVGF</sequence>
<dbReference type="AlphaFoldDB" id="A0A225EBE8"/>
<evidence type="ECO:0000313" key="1">
    <source>
        <dbReference type="EMBL" id="OWK47346.1"/>
    </source>
</evidence>
<comment type="caution">
    <text evidence="1">The sequence shown here is derived from an EMBL/GenBank/DDBJ whole genome shotgun (WGS) entry which is preliminary data.</text>
</comment>
<dbReference type="Proteomes" id="UP000214646">
    <property type="component" value="Unassembled WGS sequence"/>
</dbReference>
<evidence type="ECO:0000313" key="2">
    <source>
        <dbReference type="Proteomes" id="UP000214646"/>
    </source>
</evidence>
<dbReference type="OrthoDB" id="288115at2"/>
<dbReference type="EMBL" id="NIDE01000001">
    <property type="protein sequence ID" value="OWK47346.1"/>
    <property type="molecule type" value="Genomic_DNA"/>
</dbReference>
<accession>A0A225EBE8</accession>
<proteinExistence type="predicted"/>
<name>A0A225EBE8_9BACT</name>
<reference evidence="2" key="1">
    <citation type="submission" date="2017-06" db="EMBL/GenBank/DDBJ databases">
        <title>Genome analysis of Fimbriiglobus ruber SP5, the first member of the order Planctomycetales with confirmed chitinolytic capability.</title>
        <authorList>
            <person name="Ravin N.V."/>
            <person name="Rakitin A.L."/>
            <person name="Ivanova A.A."/>
            <person name="Beletsky A.V."/>
            <person name="Kulichevskaya I.S."/>
            <person name="Mardanov A.V."/>
            <person name="Dedysh S.N."/>
        </authorList>
    </citation>
    <scope>NUCLEOTIDE SEQUENCE [LARGE SCALE GENOMIC DNA]</scope>
    <source>
        <strain evidence="2">SP5</strain>
    </source>
</reference>
<gene>
    <name evidence="1" type="ORF">FRUB_01045</name>
</gene>
<protein>
    <submittedName>
        <fullName evidence="1">Uncharacterized protein</fullName>
    </submittedName>
</protein>